<dbReference type="Pfam" id="PF01063">
    <property type="entry name" value="Aminotran_4"/>
    <property type="match status" value="1"/>
</dbReference>
<dbReference type="STRING" id="655355.SAMN05216283_109143"/>
<dbReference type="Proteomes" id="UP000198964">
    <property type="component" value="Unassembled WGS sequence"/>
</dbReference>
<keyword evidence="1" id="KW-0032">Aminotransferase</keyword>
<dbReference type="RefSeq" id="WP_093920823.1">
    <property type="nucleotide sequence ID" value="NZ_FONW01000009.1"/>
</dbReference>
<dbReference type="Gene3D" id="3.20.10.10">
    <property type="entry name" value="D-amino Acid Aminotransferase, subunit A, domain 2"/>
    <property type="match status" value="1"/>
</dbReference>
<dbReference type="InterPro" id="IPR001544">
    <property type="entry name" value="Aminotrans_IV"/>
</dbReference>
<dbReference type="InterPro" id="IPR036038">
    <property type="entry name" value="Aminotransferase-like"/>
</dbReference>
<keyword evidence="1" id="KW-0808">Transferase</keyword>
<keyword evidence="2" id="KW-1185">Reference proteome</keyword>
<sequence length="275" mass="31931">MTSAFLLMNGQFYPANEKLFSINLLDRVFMSERLRTVRNQIPFWNQQLELVELKLKITNTPLPSFLENRGKELKRQIERLLAKNKLFRSAIIHLHLLKDTPEIAYLLVAEPLDMTSYELNTNGLRVSVFDKLTKSFSPLSALDTGSLPYWKLATTYASVQQQDELLLVNEQQSILEAPYKSIYLIKDKQIITPAPESGAYMDISRDTIDKACQRFNFTLKLITKLTEKELLQADEFFLANAVQGIEWVKAFKQKRYFNKKTKLILQEFNRLLLTA</sequence>
<organism evidence="1 2">
    <name type="scientific">Sunxiuqinia elliptica</name>
    <dbReference type="NCBI Taxonomy" id="655355"/>
    <lineage>
        <taxon>Bacteria</taxon>
        <taxon>Pseudomonadati</taxon>
        <taxon>Bacteroidota</taxon>
        <taxon>Bacteroidia</taxon>
        <taxon>Marinilabiliales</taxon>
        <taxon>Prolixibacteraceae</taxon>
        <taxon>Sunxiuqinia</taxon>
    </lineage>
</organism>
<protein>
    <submittedName>
        <fullName evidence="1">Branched-chain amino acid aminotransferase/4-amino-4-deoxychorismate lyase</fullName>
    </submittedName>
</protein>
<evidence type="ECO:0000313" key="1">
    <source>
        <dbReference type="EMBL" id="SFF56907.1"/>
    </source>
</evidence>
<dbReference type="SUPFAM" id="SSF56752">
    <property type="entry name" value="D-aminoacid aminotransferase-like PLP-dependent enzymes"/>
    <property type="match status" value="1"/>
</dbReference>
<dbReference type="AlphaFoldDB" id="A0A1I2JUU9"/>
<reference evidence="1 2" key="1">
    <citation type="submission" date="2016-10" db="EMBL/GenBank/DDBJ databases">
        <authorList>
            <person name="de Groot N.N."/>
        </authorList>
    </citation>
    <scope>NUCLEOTIDE SEQUENCE [LARGE SCALE GENOMIC DNA]</scope>
    <source>
        <strain evidence="1 2">CGMCC 1.9156</strain>
    </source>
</reference>
<keyword evidence="1" id="KW-0456">Lyase</keyword>
<proteinExistence type="predicted"/>
<dbReference type="EMBL" id="FONW01000009">
    <property type="protein sequence ID" value="SFF56907.1"/>
    <property type="molecule type" value="Genomic_DNA"/>
</dbReference>
<gene>
    <name evidence="1" type="ORF">SAMN05216283_109143</name>
</gene>
<dbReference type="GO" id="GO:0016829">
    <property type="term" value="F:lyase activity"/>
    <property type="evidence" value="ECO:0007669"/>
    <property type="project" value="UniProtKB-KW"/>
</dbReference>
<dbReference type="GO" id="GO:0008483">
    <property type="term" value="F:transaminase activity"/>
    <property type="evidence" value="ECO:0007669"/>
    <property type="project" value="UniProtKB-KW"/>
</dbReference>
<name>A0A1I2JUU9_9BACT</name>
<dbReference type="InterPro" id="IPR043132">
    <property type="entry name" value="BCAT-like_C"/>
</dbReference>
<evidence type="ECO:0000313" key="2">
    <source>
        <dbReference type="Proteomes" id="UP000198964"/>
    </source>
</evidence>
<accession>A0A1I2JUU9</accession>